<name>A0A4R9LZ06_9LEPT</name>
<evidence type="ECO:0000313" key="3">
    <source>
        <dbReference type="Proteomes" id="UP000298058"/>
    </source>
</evidence>
<dbReference type="Gene3D" id="3.40.50.1010">
    <property type="entry name" value="5'-nuclease"/>
    <property type="match status" value="1"/>
</dbReference>
<dbReference type="SUPFAM" id="SSF88723">
    <property type="entry name" value="PIN domain-like"/>
    <property type="match status" value="1"/>
</dbReference>
<protein>
    <submittedName>
        <fullName evidence="2">PIN domain-containing protein</fullName>
    </submittedName>
</protein>
<organism evidence="2 3">
    <name type="scientific">Leptospira idonii</name>
    <dbReference type="NCBI Taxonomy" id="1193500"/>
    <lineage>
        <taxon>Bacteria</taxon>
        <taxon>Pseudomonadati</taxon>
        <taxon>Spirochaetota</taxon>
        <taxon>Spirochaetia</taxon>
        <taxon>Leptospirales</taxon>
        <taxon>Leptospiraceae</taxon>
        <taxon>Leptospira</taxon>
    </lineage>
</organism>
<dbReference type="AlphaFoldDB" id="A0A4R9LZ06"/>
<keyword evidence="3" id="KW-1185">Reference proteome</keyword>
<proteinExistence type="predicted"/>
<dbReference type="OrthoDB" id="329318at2"/>
<feature type="domain" description="PIN" evidence="1">
    <location>
        <begin position="4"/>
        <end position="135"/>
    </location>
</feature>
<accession>A0A4R9LZ06</accession>
<dbReference type="InterPro" id="IPR002716">
    <property type="entry name" value="PIN_dom"/>
</dbReference>
<gene>
    <name evidence="2" type="ORF">EHS15_11800</name>
</gene>
<comment type="caution">
    <text evidence="2">The sequence shown here is derived from an EMBL/GenBank/DDBJ whole genome shotgun (WGS) entry which is preliminary data.</text>
</comment>
<reference evidence="2" key="1">
    <citation type="journal article" date="2019" name="PLoS Negl. Trop. Dis.">
        <title>Revisiting the worldwide diversity of Leptospira species in the environment.</title>
        <authorList>
            <person name="Vincent A.T."/>
            <person name="Schiettekatte O."/>
            <person name="Bourhy P."/>
            <person name="Veyrier F.J."/>
            <person name="Picardeau M."/>
        </authorList>
    </citation>
    <scope>NUCLEOTIDE SEQUENCE [LARGE SCALE GENOMIC DNA]</scope>
    <source>
        <strain evidence="2">201300427</strain>
    </source>
</reference>
<evidence type="ECO:0000313" key="2">
    <source>
        <dbReference type="EMBL" id="TGN18851.1"/>
    </source>
</evidence>
<dbReference type="Proteomes" id="UP000298058">
    <property type="component" value="Unassembled WGS sequence"/>
</dbReference>
<dbReference type="Pfam" id="PF01850">
    <property type="entry name" value="PIN"/>
    <property type="match status" value="1"/>
</dbReference>
<dbReference type="InterPro" id="IPR029060">
    <property type="entry name" value="PIN-like_dom_sf"/>
</dbReference>
<evidence type="ECO:0000259" key="1">
    <source>
        <dbReference type="Pfam" id="PF01850"/>
    </source>
</evidence>
<dbReference type="RefSeq" id="WP_135760785.1">
    <property type="nucleotide sequence ID" value="NZ_RQHW01000043.1"/>
</dbReference>
<dbReference type="EMBL" id="RQHW01000043">
    <property type="protein sequence ID" value="TGN18851.1"/>
    <property type="molecule type" value="Genomic_DNA"/>
</dbReference>
<sequence length="148" mass="17343">MALYIDSSFLLSIIYSENHFEKYLEIFNSQEKKFSSILLEIETMRSLNLIYTLKKKELGKAWLNEAETLLNDFLSQINLKNVDFDIQLEIKKHKNILELKSLDATHLATAIYIRKMISDDLIICTLDDKFRSVSKKFEFSLLPKSITK</sequence>